<name>A0AAV5TEJ1_9BILA</name>
<accession>A0AAV5TEJ1</accession>
<reference evidence="1" key="1">
    <citation type="submission" date="2023-10" db="EMBL/GenBank/DDBJ databases">
        <title>Genome assembly of Pristionchus species.</title>
        <authorList>
            <person name="Yoshida K."/>
            <person name="Sommer R.J."/>
        </authorList>
    </citation>
    <scope>NUCLEOTIDE SEQUENCE</scope>
    <source>
        <strain evidence="1">RS0144</strain>
    </source>
</reference>
<dbReference type="Proteomes" id="UP001432027">
    <property type="component" value="Unassembled WGS sequence"/>
</dbReference>
<feature type="non-terminal residue" evidence="1">
    <location>
        <position position="1"/>
    </location>
</feature>
<feature type="non-terminal residue" evidence="1">
    <location>
        <position position="68"/>
    </location>
</feature>
<dbReference type="AlphaFoldDB" id="A0AAV5TEJ1"/>
<organism evidence="1 2">
    <name type="scientific">Pristionchus entomophagus</name>
    <dbReference type="NCBI Taxonomy" id="358040"/>
    <lineage>
        <taxon>Eukaryota</taxon>
        <taxon>Metazoa</taxon>
        <taxon>Ecdysozoa</taxon>
        <taxon>Nematoda</taxon>
        <taxon>Chromadorea</taxon>
        <taxon>Rhabditida</taxon>
        <taxon>Rhabditina</taxon>
        <taxon>Diplogasteromorpha</taxon>
        <taxon>Diplogasteroidea</taxon>
        <taxon>Neodiplogasteridae</taxon>
        <taxon>Pristionchus</taxon>
    </lineage>
</organism>
<keyword evidence="2" id="KW-1185">Reference proteome</keyword>
<gene>
    <name evidence="1" type="ORF">PENTCL1PPCAC_12451</name>
</gene>
<evidence type="ECO:0000313" key="2">
    <source>
        <dbReference type="Proteomes" id="UP001432027"/>
    </source>
</evidence>
<sequence>AGRSGTLHVLRRLHQIGLWGPPHDHHHRCDILHMRRIVPAVLLPQETPHLRDLRHGERSGSLGCLACS</sequence>
<comment type="caution">
    <text evidence="1">The sequence shown here is derived from an EMBL/GenBank/DDBJ whole genome shotgun (WGS) entry which is preliminary data.</text>
</comment>
<evidence type="ECO:0000313" key="1">
    <source>
        <dbReference type="EMBL" id="GMS90276.1"/>
    </source>
</evidence>
<dbReference type="EMBL" id="BTSX01000003">
    <property type="protein sequence ID" value="GMS90276.1"/>
    <property type="molecule type" value="Genomic_DNA"/>
</dbReference>
<protein>
    <submittedName>
        <fullName evidence="1">Uncharacterized protein</fullName>
    </submittedName>
</protein>
<proteinExistence type="predicted"/>